<protein>
    <submittedName>
        <fullName evidence="1">Uncharacterized protein</fullName>
    </submittedName>
</protein>
<gene>
    <name evidence="1" type="ORF">NPIL_555981</name>
</gene>
<evidence type="ECO:0000313" key="1">
    <source>
        <dbReference type="EMBL" id="GFT18969.1"/>
    </source>
</evidence>
<sequence>MIRSLYISPNTTKTYIAAYFCVPTLLRNANGAAPLLRRRGSLLSEGRTIAGSHQRAAAVLHQPHTAGSWQNLKRLFASLVA</sequence>
<organism evidence="1 2">
    <name type="scientific">Nephila pilipes</name>
    <name type="common">Giant wood spider</name>
    <name type="synonym">Nephila maculata</name>
    <dbReference type="NCBI Taxonomy" id="299642"/>
    <lineage>
        <taxon>Eukaryota</taxon>
        <taxon>Metazoa</taxon>
        <taxon>Ecdysozoa</taxon>
        <taxon>Arthropoda</taxon>
        <taxon>Chelicerata</taxon>
        <taxon>Arachnida</taxon>
        <taxon>Araneae</taxon>
        <taxon>Araneomorphae</taxon>
        <taxon>Entelegynae</taxon>
        <taxon>Araneoidea</taxon>
        <taxon>Nephilidae</taxon>
        <taxon>Nephila</taxon>
    </lineage>
</organism>
<comment type="caution">
    <text evidence="1">The sequence shown here is derived from an EMBL/GenBank/DDBJ whole genome shotgun (WGS) entry which is preliminary data.</text>
</comment>
<dbReference type="EMBL" id="BMAW01010475">
    <property type="protein sequence ID" value="GFT18969.1"/>
    <property type="molecule type" value="Genomic_DNA"/>
</dbReference>
<reference evidence="1" key="1">
    <citation type="submission" date="2020-08" db="EMBL/GenBank/DDBJ databases">
        <title>Multicomponent nature underlies the extraordinary mechanical properties of spider dragline silk.</title>
        <authorList>
            <person name="Kono N."/>
            <person name="Nakamura H."/>
            <person name="Mori M."/>
            <person name="Yoshida Y."/>
            <person name="Ohtoshi R."/>
            <person name="Malay A.D."/>
            <person name="Moran D.A.P."/>
            <person name="Tomita M."/>
            <person name="Numata K."/>
            <person name="Arakawa K."/>
        </authorList>
    </citation>
    <scope>NUCLEOTIDE SEQUENCE</scope>
</reference>
<proteinExistence type="predicted"/>
<keyword evidence="2" id="KW-1185">Reference proteome</keyword>
<name>A0A8X6TKX8_NEPPI</name>
<dbReference type="AlphaFoldDB" id="A0A8X6TKX8"/>
<feature type="non-terminal residue" evidence="1">
    <location>
        <position position="81"/>
    </location>
</feature>
<dbReference type="Proteomes" id="UP000887013">
    <property type="component" value="Unassembled WGS sequence"/>
</dbReference>
<accession>A0A8X6TKX8</accession>
<evidence type="ECO:0000313" key="2">
    <source>
        <dbReference type="Proteomes" id="UP000887013"/>
    </source>
</evidence>